<dbReference type="SUPFAM" id="SSF53335">
    <property type="entry name" value="S-adenosyl-L-methionine-dependent methyltransferases"/>
    <property type="match status" value="1"/>
</dbReference>
<dbReference type="Gene3D" id="3.40.50.150">
    <property type="entry name" value="Vaccinia Virus protein VP39"/>
    <property type="match status" value="1"/>
</dbReference>
<dbReference type="PANTHER" id="PTHR43861">
    <property type="entry name" value="TRANS-ACONITATE 2-METHYLTRANSFERASE-RELATED"/>
    <property type="match status" value="1"/>
</dbReference>
<keyword evidence="2" id="KW-0489">Methyltransferase</keyword>
<feature type="domain" description="Methyltransferase" evidence="1">
    <location>
        <begin position="144"/>
        <end position="259"/>
    </location>
</feature>
<keyword evidence="2" id="KW-0808">Transferase</keyword>
<gene>
    <name evidence="2" type="ORF">WCY31_06915</name>
</gene>
<keyword evidence="3" id="KW-1185">Reference proteome</keyword>
<dbReference type="CDD" id="cd02440">
    <property type="entry name" value="AdoMet_MTases"/>
    <property type="match status" value="1"/>
</dbReference>
<sequence>MLTFTVEPMAEILPLLEAQVAQLGAGEIVEFSALDPDLGAGNYAGATVTVEGVEYLYRGYKAWTDLAELLLCRMMTPERLENGTISLRFMKLNTASSFHREEVEEKTEKYGAASPFAAINKNEEPAFLWAYRHSLERVKVEQRKRVLNLGINSGEEFELIRRMLGEKFGDMELVGVDHSATAIAEARAKFPEPNVNFHVHDINDLDSLELGRFDLIMSIGTLQSPGVEFKPLFMSLIQNYLAPGGSVILGFPNSRWTDGELIYGAKAPNYAFSEQSLLYKDVYFCKKYLQQKKFRVTLTGKPYLYLSATPFKLHQQV</sequence>
<dbReference type="EMBL" id="CP147920">
    <property type="protein sequence ID" value="XAU13986.1"/>
    <property type="molecule type" value="Genomic_DNA"/>
</dbReference>
<organism evidence="2 3">
    <name type="scientific">Sulfurimonas diazotrophicus</name>
    <dbReference type="NCBI Taxonomy" id="3131939"/>
    <lineage>
        <taxon>Bacteria</taxon>
        <taxon>Pseudomonadati</taxon>
        <taxon>Campylobacterota</taxon>
        <taxon>Epsilonproteobacteria</taxon>
        <taxon>Campylobacterales</taxon>
        <taxon>Sulfurimonadaceae</taxon>
        <taxon>Sulfurimonas</taxon>
    </lineage>
</organism>
<dbReference type="Pfam" id="PF13847">
    <property type="entry name" value="Methyltransf_31"/>
    <property type="match status" value="1"/>
</dbReference>
<dbReference type="RefSeq" id="WP_345971814.1">
    <property type="nucleotide sequence ID" value="NZ_CP147920.1"/>
</dbReference>
<evidence type="ECO:0000313" key="2">
    <source>
        <dbReference type="EMBL" id="XAU13986.1"/>
    </source>
</evidence>
<dbReference type="GO" id="GO:0032259">
    <property type="term" value="P:methylation"/>
    <property type="evidence" value="ECO:0007669"/>
    <property type="project" value="UniProtKB-KW"/>
</dbReference>
<evidence type="ECO:0000259" key="1">
    <source>
        <dbReference type="Pfam" id="PF13847"/>
    </source>
</evidence>
<accession>A0ABZ3H8J9</accession>
<reference evidence="2 3" key="1">
    <citation type="submission" date="2024-03" db="EMBL/GenBank/DDBJ databases">
        <title>Sulfurimonas sp. HSL3-1.</title>
        <authorList>
            <person name="Wang S."/>
        </authorList>
    </citation>
    <scope>NUCLEOTIDE SEQUENCE [LARGE SCALE GENOMIC DNA]</scope>
    <source>
        <strain evidence="2 3">HSL3-1</strain>
    </source>
</reference>
<dbReference type="InterPro" id="IPR029063">
    <property type="entry name" value="SAM-dependent_MTases_sf"/>
</dbReference>
<name>A0ABZ3H8J9_9BACT</name>
<protein>
    <submittedName>
        <fullName evidence="2">Class I SAM-dependent methyltransferase</fullName>
        <ecNumber evidence="2">2.1.-.-</ecNumber>
    </submittedName>
</protein>
<dbReference type="InterPro" id="IPR025714">
    <property type="entry name" value="Methyltranfer_dom"/>
</dbReference>
<dbReference type="EC" id="2.1.-.-" evidence="2"/>
<dbReference type="GO" id="GO:0008168">
    <property type="term" value="F:methyltransferase activity"/>
    <property type="evidence" value="ECO:0007669"/>
    <property type="project" value="UniProtKB-KW"/>
</dbReference>
<proteinExistence type="predicted"/>
<dbReference type="Proteomes" id="UP001447842">
    <property type="component" value="Chromosome"/>
</dbReference>
<evidence type="ECO:0000313" key="3">
    <source>
        <dbReference type="Proteomes" id="UP001447842"/>
    </source>
</evidence>